<sequence>MPSFIRYHSRVLAGLKWLYNGIHKTTPKSHSKLAQSCHKFLSKRAVICGDKRERSKLNILCLNEFKGTSGFPPQNYKFRASDKLPKDHLSKALRLSLKSEKVQSSLDANCLPTELSLEILCPLVLIRNVDPQAGLIKGLLVIFLGLVSDSGISGPEALYVLYKHNGTYKNAVIKRCFSWEPTELTNNNEMWVRRRQFPVILGFAMTVHHSQGKTFDRCLFKVSKKSSNFLYTGFTRVAKSSQIRVLNRIDDEDSKSKTKTMDMDINKNKNNNNGSGVENKYCGLRKIPVNGKVSWFFQK</sequence>
<evidence type="ECO:0000313" key="2">
    <source>
        <dbReference type="Proteomes" id="UP001165064"/>
    </source>
</evidence>
<evidence type="ECO:0000313" key="1">
    <source>
        <dbReference type="EMBL" id="GME85128.1"/>
    </source>
</evidence>
<dbReference type="Proteomes" id="UP001165064">
    <property type="component" value="Unassembled WGS sequence"/>
</dbReference>
<organism evidence="1 2">
    <name type="scientific">Ambrosiozyma monospora</name>
    <name type="common">Yeast</name>
    <name type="synonym">Endomycopsis monosporus</name>
    <dbReference type="NCBI Taxonomy" id="43982"/>
    <lineage>
        <taxon>Eukaryota</taxon>
        <taxon>Fungi</taxon>
        <taxon>Dikarya</taxon>
        <taxon>Ascomycota</taxon>
        <taxon>Saccharomycotina</taxon>
        <taxon>Pichiomycetes</taxon>
        <taxon>Pichiales</taxon>
        <taxon>Pichiaceae</taxon>
        <taxon>Ambrosiozyma</taxon>
    </lineage>
</organism>
<dbReference type="EMBL" id="BSXS01006143">
    <property type="protein sequence ID" value="GME85128.1"/>
    <property type="molecule type" value="Genomic_DNA"/>
</dbReference>
<name>A0ACB5TBJ4_AMBMO</name>
<accession>A0ACB5TBJ4</accession>
<gene>
    <name evidence="1" type="ORF">Amon02_000739900</name>
</gene>
<proteinExistence type="predicted"/>
<reference evidence="1" key="1">
    <citation type="submission" date="2023-04" db="EMBL/GenBank/DDBJ databases">
        <title>Ambrosiozyma monospora NBRC 10751.</title>
        <authorList>
            <person name="Ichikawa N."/>
            <person name="Sato H."/>
            <person name="Tonouchi N."/>
        </authorList>
    </citation>
    <scope>NUCLEOTIDE SEQUENCE</scope>
    <source>
        <strain evidence="1">NBRC 10751</strain>
    </source>
</reference>
<protein>
    <submittedName>
        <fullName evidence="1">Unnamed protein product</fullName>
    </submittedName>
</protein>
<keyword evidence="2" id="KW-1185">Reference proteome</keyword>
<comment type="caution">
    <text evidence="1">The sequence shown here is derived from an EMBL/GenBank/DDBJ whole genome shotgun (WGS) entry which is preliminary data.</text>
</comment>